<gene>
    <name evidence="23" type="ORF">K1X11_020525</name>
</gene>
<evidence type="ECO:0000256" key="16">
    <source>
        <dbReference type="ARBA" id="ARBA00022989"/>
    </source>
</evidence>
<reference evidence="23 24" key="1">
    <citation type="submission" date="2021-08" db="EMBL/GenBank/DDBJ databases">
        <authorList>
            <person name="Zhang D."/>
            <person name="Zhang A."/>
            <person name="Wang L."/>
        </authorList>
    </citation>
    <scope>NUCLEOTIDE SEQUENCE [LARGE SCALE GENOMIC DNA]</scope>
    <source>
        <strain evidence="23 24">WL0086</strain>
    </source>
</reference>
<dbReference type="InterPro" id="IPR036945">
    <property type="entry name" value="DAGK_sf"/>
</dbReference>
<keyword evidence="13 21" id="KW-0418">Kinase</keyword>
<evidence type="ECO:0000256" key="2">
    <source>
        <dbReference type="ARBA" id="ARBA00004429"/>
    </source>
</evidence>
<comment type="similarity">
    <text evidence="3 21">Belongs to the bacterial diacylglycerol kinase family.</text>
</comment>
<feature type="region of interest" description="Disordered" evidence="22">
    <location>
        <begin position="1"/>
        <end position="39"/>
    </location>
</feature>
<evidence type="ECO:0000256" key="6">
    <source>
        <dbReference type="ARBA" id="ARBA00022475"/>
    </source>
</evidence>
<dbReference type="InterPro" id="IPR033718">
    <property type="entry name" value="DAGK_prok"/>
</dbReference>
<evidence type="ECO:0000256" key="5">
    <source>
        <dbReference type="ARBA" id="ARBA00017575"/>
    </source>
</evidence>
<dbReference type="GO" id="GO:0004143">
    <property type="term" value="F:ATP-dependent diacylglycerol kinase activity"/>
    <property type="evidence" value="ECO:0007669"/>
    <property type="project" value="UniProtKB-EC"/>
</dbReference>
<dbReference type="EMBL" id="CP139781">
    <property type="protein sequence ID" value="WRQ87205.1"/>
    <property type="molecule type" value="Genomic_DNA"/>
</dbReference>
<comment type="cofactor">
    <cofactor evidence="1">
        <name>Mg(2+)</name>
        <dbReference type="ChEBI" id="CHEBI:18420"/>
    </cofactor>
</comment>
<keyword evidence="11" id="KW-0479">Metal-binding</keyword>
<comment type="function">
    <text evidence="21">Catalyzes the ATP-dependent phosphorylation of sn-l,2-diacylglycerol (DAG) to phosphatidic acid. Involved in the recycling of diacylglycerol produced as a by-product during membrane-derived oligosaccharide (MDO) biosynthesis.</text>
</comment>
<feature type="transmembrane region" description="Helical" evidence="21">
    <location>
        <begin position="75"/>
        <end position="93"/>
    </location>
</feature>
<keyword evidence="18 21" id="KW-0472">Membrane</keyword>
<evidence type="ECO:0000256" key="12">
    <source>
        <dbReference type="ARBA" id="ARBA00022741"/>
    </source>
</evidence>
<keyword evidence="17 21" id="KW-0443">Lipid metabolism</keyword>
<keyword evidence="15" id="KW-0460">Magnesium</keyword>
<dbReference type="Pfam" id="PF01219">
    <property type="entry name" value="DAGK_prokar"/>
    <property type="match status" value="1"/>
</dbReference>
<dbReference type="EC" id="2.7.1.107" evidence="4 21"/>
<protein>
    <recommendedName>
        <fullName evidence="5 21">Diacylglycerol kinase</fullName>
        <ecNumber evidence="4 21">2.7.1.107</ecNumber>
    </recommendedName>
</protein>
<dbReference type="Proteomes" id="UP000738431">
    <property type="component" value="Chromosome"/>
</dbReference>
<name>A0ABZ1C6C7_9BACT</name>
<evidence type="ECO:0000256" key="15">
    <source>
        <dbReference type="ARBA" id="ARBA00022842"/>
    </source>
</evidence>
<keyword evidence="20 21" id="KW-1208">Phospholipid metabolism</keyword>
<keyword evidence="10 21" id="KW-0812">Transmembrane</keyword>
<evidence type="ECO:0000256" key="22">
    <source>
        <dbReference type="SAM" id="MobiDB-lite"/>
    </source>
</evidence>
<evidence type="ECO:0000256" key="14">
    <source>
        <dbReference type="ARBA" id="ARBA00022840"/>
    </source>
</evidence>
<organism evidence="23 24">
    <name type="scientific">Actomonas aquatica</name>
    <dbReference type="NCBI Taxonomy" id="2866162"/>
    <lineage>
        <taxon>Bacteria</taxon>
        <taxon>Pseudomonadati</taxon>
        <taxon>Verrucomicrobiota</taxon>
        <taxon>Opitutia</taxon>
        <taxon>Opitutales</taxon>
        <taxon>Opitutaceae</taxon>
        <taxon>Actomonas</taxon>
    </lineage>
</organism>
<keyword evidence="19" id="KW-0594">Phospholipid biosynthesis</keyword>
<dbReference type="CDD" id="cd14264">
    <property type="entry name" value="DAGK_IM"/>
    <property type="match status" value="1"/>
</dbReference>
<keyword evidence="7" id="KW-0444">Lipid biosynthesis</keyword>
<comment type="subcellular location">
    <subcellularLocation>
        <location evidence="2">Cell inner membrane</location>
        <topology evidence="2">Multi-pass membrane protein</topology>
    </subcellularLocation>
</comment>
<evidence type="ECO:0000313" key="24">
    <source>
        <dbReference type="Proteomes" id="UP000738431"/>
    </source>
</evidence>
<feature type="compositionally biased region" description="Pro residues" evidence="22">
    <location>
        <begin position="22"/>
        <end position="31"/>
    </location>
</feature>
<evidence type="ECO:0000256" key="21">
    <source>
        <dbReference type="RuleBase" id="RU363065"/>
    </source>
</evidence>
<keyword evidence="14 21" id="KW-0067">ATP-binding</keyword>
<evidence type="ECO:0000256" key="10">
    <source>
        <dbReference type="ARBA" id="ARBA00022692"/>
    </source>
</evidence>
<keyword evidence="16 21" id="KW-1133">Transmembrane helix</keyword>
<evidence type="ECO:0000256" key="7">
    <source>
        <dbReference type="ARBA" id="ARBA00022516"/>
    </source>
</evidence>
<proteinExistence type="inferred from homology"/>
<keyword evidence="6" id="KW-1003">Cell membrane</keyword>
<dbReference type="PANTHER" id="PTHR34299:SF1">
    <property type="entry name" value="DIACYLGLYCEROL KINASE"/>
    <property type="match status" value="1"/>
</dbReference>
<feature type="transmembrane region" description="Helical" evidence="21">
    <location>
        <begin position="99"/>
        <end position="119"/>
    </location>
</feature>
<dbReference type="Gene3D" id="1.10.287.3610">
    <property type="match status" value="1"/>
</dbReference>
<evidence type="ECO:0000256" key="8">
    <source>
        <dbReference type="ARBA" id="ARBA00022519"/>
    </source>
</evidence>
<evidence type="ECO:0000256" key="18">
    <source>
        <dbReference type="ARBA" id="ARBA00023136"/>
    </source>
</evidence>
<sequence length="172" mass="18997">MSDSPPQSDRASARPESSTPPSSEPVSPPPATTMATGGDAENKRRDLRNFIASIRYSVDGFFAAVKHEPSFREDLIFVACLVPFAIILPVNAVSTALMIAVLLLIMIVELLNSAIEWTIDYLRPEIHPLAKRVKDMGSAAVFLSYINAIVVWVVLLWPSNTVWNRLADWFVS</sequence>
<keyword evidence="12 21" id="KW-0547">Nucleotide-binding</keyword>
<evidence type="ECO:0000256" key="19">
    <source>
        <dbReference type="ARBA" id="ARBA00023209"/>
    </source>
</evidence>
<comment type="catalytic activity">
    <reaction evidence="21">
        <text>a 1,2-diacyl-sn-glycerol + ATP = a 1,2-diacyl-sn-glycero-3-phosphate + ADP + H(+)</text>
        <dbReference type="Rhea" id="RHEA:10272"/>
        <dbReference type="ChEBI" id="CHEBI:15378"/>
        <dbReference type="ChEBI" id="CHEBI:17815"/>
        <dbReference type="ChEBI" id="CHEBI:30616"/>
        <dbReference type="ChEBI" id="CHEBI:58608"/>
        <dbReference type="ChEBI" id="CHEBI:456216"/>
        <dbReference type="EC" id="2.7.1.107"/>
    </reaction>
</comment>
<keyword evidence="24" id="KW-1185">Reference proteome</keyword>
<accession>A0ABZ1C6C7</accession>
<dbReference type="InterPro" id="IPR000829">
    <property type="entry name" value="DAGK"/>
</dbReference>
<evidence type="ECO:0000256" key="3">
    <source>
        <dbReference type="ARBA" id="ARBA00005967"/>
    </source>
</evidence>
<dbReference type="RefSeq" id="WP_221029382.1">
    <property type="nucleotide sequence ID" value="NZ_CP139781.1"/>
</dbReference>
<evidence type="ECO:0000313" key="23">
    <source>
        <dbReference type="EMBL" id="WRQ87205.1"/>
    </source>
</evidence>
<evidence type="ECO:0000256" key="4">
    <source>
        <dbReference type="ARBA" id="ARBA00012133"/>
    </source>
</evidence>
<keyword evidence="8" id="KW-0997">Cell inner membrane</keyword>
<dbReference type="PANTHER" id="PTHR34299">
    <property type="entry name" value="DIACYLGLYCEROL KINASE"/>
    <property type="match status" value="1"/>
</dbReference>
<feature type="transmembrane region" description="Helical" evidence="21">
    <location>
        <begin position="139"/>
        <end position="157"/>
    </location>
</feature>
<keyword evidence="9 21" id="KW-0808">Transferase</keyword>
<reference evidence="23 24" key="2">
    <citation type="submission" date="2023-12" db="EMBL/GenBank/DDBJ databases">
        <title>Description of an unclassified Opitutus bacterium of Verrucomicrobiota.</title>
        <authorList>
            <person name="Zhang D.-F."/>
        </authorList>
    </citation>
    <scope>NUCLEOTIDE SEQUENCE [LARGE SCALE GENOMIC DNA]</scope>
    <source>
        <strain evidence="23 24">WL0086</strain>
    </source>
</reference>
<evidence type="ECO:0000256" key="17">
    <source>
        <dbReference type="ARBA" id="ARBA00023098"/>
    </source>
</evidence>
<evidence type="ECO:0000256" key="9">
    <source>
        <dbReference type="ARBA" id="ARBA00022679"/>
    </source>
</evidence>
<evidence type="ECO:0000256" key="13">
    <source>
        <dbReference type="ARBA" id="ARBA00022777"/>
    </source>
</evidence>
<evidence type="ECO:0000256" key="20">
    <source>
        <dbReference type="ARBA" id="ARBA00023264"/>
    </source>
</evidence>
<evidence type="ECO:0000256" key="1">
    <source>
        <dbReference type="ARBA" id="ARBA00001946"/>
    </source>
</evidence>
<evidence type="ECO:0000256" key="11">
    <source>
        <dbReference type="ARBA" id="ARBA00022723"/>
    </source>
</evidence>